<dbReference type="Pfam" id="PF11815">
    <property type="entry name" value="DUF3336"/>
    <property type="match status" value="1"/>
</dbReference>
<proteinExistence type="predicted"/>
<evidence type="ECO:0000256" key="3">
    <source>
        <dbReference type="ARBA" id="ARBA00023098"/>
    </source>
</evidence>
<dbReference type="EMBL" id="BACD03000006">
    <property type="protein sequence ID" value="GAO46992.1"/>
    <property type="molecule type" value="Genomic_DNA"/>
</dbReference>
<dbReference type="STRING" id="698492.A0A0E9NAU4"/>
<evidence type="ECO:0000256" key="2">
    <source>
        <dbReference type="ARBA" id="ARBA00022963"/>
    </source>
</evidence>
<comment type="caution">
    <text evidence="6">The sequence shown here is derived from an EMBL/GenBank/DDBJ whole genome shotgun (WGS) entry which is preliminary data.</text>
</comment>
<evidence type="ECO:0000313" key="6">
    <source>
        <dbReference type="EMBL" id="GAO46992.1"/>
    </source>
</evidence>
<dbReference type="InterPro" id="IPR050301">
    <property type="entry name" value="NTE"/>
</dbReference>
<dbReference type="InterPro" id="IPR002641">
    <property type="entry name" value="PNPLA_dom"/>
</dbReference>
<dbReference type="PROSITE" id="PS51635">
    <property type="entry name" value="PNPLA"/>
    <property type="match status" value="1"/>
</dbReference>
<dbReference type="OMA" id="SIVPWPH"/>
<evidence type="ECO:0000256" key="1">
    <source>
        <dbReference type="ARBA" id="ARBA00022801"/>
    </source>
</evidence>
<dbReference type="Proteomes" id="UP000033140">
    <property type="component" value="Unassembled WGS sequence"/>
</dbReference>
<dbReference type="InterPro" id="IPR021771">
    <property type="entry name" value="Triacylglycerol_lipase_N"/>
</dbReference>
<dbReference type="OrthoDB" id="10049244at2759"/>
<reference evidence="6 7" key="2">
    <citation type="journal article" date="2014" name="J. Gen. Appl. Microbiol.">
        <title>The early diverging ascomycetous budding yeast Saitoella complicata has three histone deacetylases belonging to the Clr6, Hos2, and Rpd3 lineages.</title>
        <authorList>
            <person name="Nishida H."/>
            <person name="Matsumoto T."/>
            <person name="Kondo S."/>
            <person name="Hamamoto M."/>
            <person name="Yoshikawa H."/>
        </authorList>
    </citation>
    <scope>NUCLEOTIDE SEQUENCE [LARGE SCALE GENOMIC DNA]</scope>
    <source>
        <strain evidence="6 7">NRRL Y-17804</strain>
    </source>
</reference>
<accession>A0A0E9NAU4</accession>
<sequence length="560" mass="62892">MTKEEEDRAFSAWLSLFIAGLLDWIRWIWGNTHSKTPLQVLSAQLKTSESYQEYVGRADVIDQYYEFDVWRQQQPSRKYDWQLLRGRVDAMARARQNGDLSALVEGLRSGLLRNLGNLASKELHKKAFVGTKFLIEEYIAEVCASLRYLSQVPTTDSTPNSAQRKFNFFRETRQSFGRTALILQGGTVFGLFHLGVIKALHEQNTLPRIIAGHTVGALIAALVCIHTDDELPSFLSSQAIDLSAFRDRSGSSWAQLYRKLTRLITKGVLLDVKVLERCVADNVGDTTFEEAYKRTKRILNITISGGAGAEESGLLNYLTAPNVLIRTAALASLGTDKVELLAKEEDGTVVPWDLAYSYRKRPSTPKKSISAESPYTRITELFNVNHFIVSQARPYLAPFLSSDSSDLHKHHTLLPSILRLAALEIKHRLQQLDSLGLLPARVRRFVVDEYVPSQGDPVVIVPALYASDAGKMWRNPTKEMIEYFVLKGERATWPALALIDVRLRIELTLDRIFLEIKEQDEAAFAMPREGVEDSEGSSNGTPKIAAKVIITRKLRAQSVT</sequence>
<keyword evidence="3" id="KW-0443">Lipid metabolism</keyword>
<dbReference type="GO" id="GO:0004806">
    <property type="term" value="F:triacylglycerol lipase activity"/>
    <property type="evidence" value="ECO:0007669"/>
    <property type="project" value="InterPro"/>
</dbReference>
<evidence type="ECO:0000256" key="4">
    <source>
        <dbReference type="PROSITE-ProRule" id="PRU01161"/>
    </source>
</evidence>
<evidence type="ECO:0000313" key="7">
    <source>
        <dbReference type="Proteomes" id="UP000033140"/>
    </source>
</evidence>
<keyword evidence="1" id="KW-0378">Hydrolase</keyword>
<dbReference type="InterPro" id="IPR016035">
    <property type="entry name" value="Acyl_Trfase/lysoPLipase"/>
</dbReference>
<protein>
    <recommendedName>
        <fullName evidence="5">PNPLA domain-containing protein</fullName>
    </recommendedName>
</protein>
<dbReference type="CDD" id="cd07229">
    <property type="entry name" value="Pat_TGL3_like"/>
    <property type="match status" value="1"/>
</dbReference>
<evidence type="ECO:0000259" key="5">
    <source>
        <dbReference type="PROSITE" id="PS51635"/>
    </source>
</evidence>
<feature type="domain" description="PNPLA" evidence="5">
    <location>
        <begin position="181"/>
        <end position="360"/>
    </location>
</feature>
<comment type="caution">
    <text evidence="4">Lacks conserved residue(s) required for the propagation of feature annotation.</text>
</comment>
<dbReference type="PANTHER" id="PTHR14226">
    <property type="entry name" value="NEUROPATHY TARGET ESTERASE/SWISS CHEESE D.MELANOGASTER"/>
    <property type="match status" value="1"/>
</dbReference>
<dbReference type="SUPFAM" id="SSF52151">
    <property type="entry name" value="FabD/lysophospholipase-like"/>
    <property type="match status" value="1"/>
</dbReference>
<reference evidence="6 7" key="1">
    <citation type="journal article" date="2011" name="J. Gen. Appl. Microbiol.">
        <title>Draft genome sequencing of the enigmatic yeast Saitoella complicata.</title>
        <authorList>
            <person name="Nishida H."/>
            <person name="Hamamoto M."/>
            <person name="Sugiyama J."/>
        </authorList>
    </citation>
    <scope>NUCLEOTIDE SEQUENCE [LARGE SCALE GENOMIC DNA]</scope>
    <source>
        <strain evidence="6 7">NRRL Y-17804</strain>
    </source>
</reference>
<organism evidence="6 7">
    <name type="scientific">Saitoella complicata (strain BCRC 22490 / CBS 7301 / JCM 7358 / NBRC 10748 / NRRL Y-17804)</name>
    <dbReference type="NCBI Taxonomy" id="698492"/>
    <lineage>
        <taxon>Eukaryota</taxon>
        <taxon>Fungi</taxon>
        <taxon>Dikarya</taxon>
        <taxon>Ascomycota</taxon>
        <taxon>Taphrinomycotina</taxon>
        <taxon>Taphrinomycotina incertae sedis</taxon>
        <taxon>Saitoella</taxon>
    </lineage>
</organism>
<dbReference type="GO" id="GO:0006641">
    <property type="term" value="P:triglyceride metabolic process"/>
    <property type="evidence" value="ECO:0007669"/>
    <property type="project" value="UniProtKB-ARBA"/>
</dbReference>
<name>A0A0E9NAU4_SAICN</name>
<gene>
    <name evidence="6" type="ORF">G7K_1206-t1</name>
</gene>
<keyword evidence="2" id="KW-0442">Lipid degradation</keyword>
<dbReference type="PANTHER" id="PTHR14226:SF44">
    <property type="entry name" value="TRIACYLGLYCEROL LIPASE 3"/>
    <property type="match status" value="1"/>
</dbReference>
<reference evidence="6 7" key="3">
    <citation type="journal article" date="2015" name="Genome Announc.">
        <title>Draft Genome Sequence of the Archiascomycetous Yeast Saitoella complicata.</title>
        <authorList>
            <person name="Yamauchi K."/>
            <person name="Kondo S."/>
            <person name="Hamamoto M."/>
            <person name="Takahashi Y."/>
            <person name="Ogura Y."/>
            <person name="Hayashi T."/>
            <person name="Nishida H."/>
        </authorList>
    </citation>
    <scope>NUCLEOTIDE SEQUENCE [LARGE SCALE GENOMIC DNA]</scope>
    <source>
        <strain evidence="6 7">NRRL Y-17804</strain>
    </source>
</reference>
<dbReference type="Gene3D" id="3.40.1090.10">
    <property type="entry name" value="Cytosolic phospholipase A2 catalytic domain"/>
    <property type="match status" value="1"/>
</dbReference>
<dbReference type="GO" id="GO:0016042">
    <property type="term" value="P:lipid catabolic process"/>
    <property type="evidence" value="ECO:0007669"/>
    <property type="project" value="UniProtKB-KW"/>
</dbReference>
<dbReference type="Pfam" id="PF01734">
    <property type="entry name" value="Patatin"/>
    <property type="match status" value="1"/>
</dbReference>
<dbReference type="AlphaFoldDB" id="A0A0E9NAU4"/>
<dbReference type="RefSeq" id="XP_019024923.1">
    <property type="nucleotide sequence ID" value="XM_019171724.1"/>
</dbReference>
<keyword evidence="7" id="KW-1185">Reference proteome</keyword>